<name>A0A6A6BDU6_9PEZI</name>
<gene>
    <name evidence="2" type="ORF">K452DRAFT_17230</name>
</gene>
<proteinExistence type="predicted"/>
<feature type="region of interest" description="Disordered" evidence="1">
    <location>
        <begin position="1"/>
        <end position="24"/>
    </location>
</feature>
<evidence type="ECO:0000313" key="3">
    <source>
        <dbReference type="Proteomes" id="UP000799438"/>
    </source>
</evidence>
<dbReference type="EMBL" id="ML995484">
    <property type="protein sequence ID" value="KAF2142340.1"/>
    <property type="molecule type" value="Genomic_DNA"/>
</dbReference>
<accession>A0A6A6BDU6</accession>
<keyword evidence="3" id="KW-1185">Reference proteome</keyword>
<reference evidence="2" key="1">
    <citation type="journal article" date="2020" name="Stud. Mycol.">
        <title>101 Dothideomycetes genomes: a test case for predicting lifestyles and emergence of pathogens.</title>
        <authorList>
            <person name="Haridas S."/>
            <person name="Albert R."/>
            <person name="Binder M."/>
            <person name="Bloem J."/>
            <person name="Labutti K."/>
            <person name="Salamov A."/>
            <person name="Andreopoulos B."/>
            <person name="Baker S."/>
            <person name="Barry K."/>
            <person name="Bills G."/>
            <person name="Bluhm B."/>
            <person name="Cannon C."/>
            <person name="Castanera R."/>
            <person name="Culley D."/>
            <person name="Daum C."/>
            <person name="Ezra D."/>
            <person name="Gonzalez J."/>
            <person name="Henrissat B."/>
            <person name="Kuo A."/>
            <person name="Liang C."/>
            <person name="Lipzen A."/>
            <person name="Lutzoni F."/>
            <person name="Magnuson J."/>
            <person name="Mondo S."/>
            <person name="Nolan M."/>
            <person name="Ohm R."/>
            <person name="Pangilinan J."/>
            <person name="Park H.-J."/>
            <person name="Ramirez L."/>
            <person name="Alfaro M."/>
            <person name="Sun H."/>
            <person name="Tritt A."/>
            <person name="Yoshinaga Y."/>
            <person name="Zwiers L.-H."/>
            <person name="Turgeon B."/>
            <person name="Goodwin S."/>
            <person name="Spatafora J."/>
            <person name="Crous P."/>
            <person name="Grigoriev I."/>
        </authorList>
    </citation>
    <scope>NUCLEOTIDE SEQUENCE</scope>
    <source>
        <strain evidence="2">CBS 121167</strain>
    </source>
</reference>
<dbReference type="AlphaFoldDB" id="A0A6A6BDU6"/>
<organism evidence="2 3">
    <name type="scientific">Aplosporella prunicola CBS 121167</name>
    <dbReference type="NCBI Taxonomy" id="1176127"/>
    <lineage>
        <taxon>Eukaryota</taxon>
        <taxon>Fungi</taxon>
        <taxon>Dikarya</taxon>
        <taxon>Ascomycota</taxon>
        <taxon>Pezizomycotina</taxon>
        <taxon>Dothideomycetes</taxon>
        <taxon>Dothideomycetes incertae sedis</taxon>
        <taxon>Botryosphaeriales</taxon>
        <taxon>Aplosporellaceae</taxon>
        <taxon>Aplosporella</taxon>
    </lineage>
</organism>
<protein>
    <submittedName>
        <fullName evidence="2">Uncharacterized protein</fullName>
    </submittedName>
</protein>
<dbReference type="Proteomes" id="UP000799438">
    <property type="component" value="Unassembled WGS sequence"/>
</dbReference>
<evidence type="ECO:0000313" key="2">
    <source>
        <dbReference type="EMBL" id="KAF2142340.1"/>
    </source>
</evidence>
<dbReference type="GeneID" id="54293308"/>
<evidence type="ECO:0000256" key="1">
    <source>
        <dbReference type="SAM" id="MobiDB-lite"/>
    </source>
</evidence>
<sequence length="185" mass="19305">MISGKKDACTPDSGSVSDLREAPPASATSASRVNLCLYVGGVIRQAGGWAARPRAAEIALSTPNWGHQGQADRQRNWKASIFCLAAAAHAASQASSGAGARRRQHWAADGVLRTLPSFLRLASERAELAATQWRARHGRSPAARPLRRPRSAVVGGVGGMAAGLSLRRATRDAGASFVGESGRLS</sequence>
<dbReference type="RefSeq" id="XP_033398052.1">
    <property type="nucleotide sequence ID" value="XM_033535812.1"/>
</dbReference>